<gene>
    <name evidence="1" type="ORF">A3C07_02215</name>
</gene>
<accession>A0A1G2KQI0</accession>
<dbReference type="EMBL" id="MHQI01000004">
    <property type="protein sequence ID" value="OHA00862.1"/>
    <property type="molecule type" value="Genomic_DNA"/>
</dbReference>
<comment type="caution">
    <text evidence="1">The sequence shown here is derived from an EMBL/GenBank/DDBJ whole genome shotgun (WGS) entry which is preliminary data.</text>
</comment>
<reference evidence="1 2" key="1">
    <citation type="journal article" date="2016" name="Nat. Commun.">
        <title>Thousands of microbial genomes shed light on interconnected biogeochemical processes in an aquifer system.</title>
        <authorList>
            <person name="Anantharaman K."/>
            <person name="Brown C.T."/>
            <person name="Hug L.A."/>
            <person name="Sharon I."/>
            <person name="Castelle C.J."/>
            <person name="Probst A.J."/>
            <person name="Thomas B.C."/>
            <person name="Singh A."/>
            <person name="Wilkins M.J."/>
            <person name="Karaoz U."/>
            <person name="Brodie E.L."/>
            <person name="Williams K.H."/>
            <person name="Hubbard S.S."/>
            <person name="Banfield J.F."/>
        </authorList>
    </citation>
    <scope>NUCLEOTIDE SEQUENCE [LARGE SCALE GENOMIC DNA]</scope>
</reference>
<evidence type="ECO:0000313" key="1">
    <source>
        <dbReference type="EMBL" id="OHA00862.1"/>
    </source>
</evidence>
<protein>
    <submittedName>
        <fullName evidence="1">Uncharacterized protein</fullName>
    </submittedName>
</protein>
<proteinExistence type="predicted"/>
<name>A0A1G2KQI0_9BACT</name>
<organism evidence="1 2">
    <name type="scientific">Candidatus Sungbacteria bacterium RIFCSPHIGHO2_02_FULL_47_11</name>
    <dbReference type="NCBI Taxonomy" id="1802270"/>
    <lineage>
        <taxon>Bacteria</taxon>
        <taxon>Candidatus Sungiibacteriota</taxon>
    </lineage>
</organism>
<sequence>MQRDRQKCPAHSRKQIGANFWRKEKERRPHDAISAPFGSESWLYPLCLWKLPRRHRYIPAMKMPMPRVIVIMITLTVGEELSIMMGETGSMNQIPRRVTKTPPICCLFISINI</sequence>
<dbReference type="AlphaFoldDB" id="A0A1G2KQI0"/>
<evidence type="ECO:0000313" key="2">
    <source>
        <dbReference type="Proteomes" id="UP000179023"/>
    </source>
</evidence>
<dbReference type="Proteomes" id="UP000179023">
    <property type="component" value="Unassembled WGS sequence"/>
</dbReference>